<dbReference type="EMBL" id="PYKI01001251">
    <property type="protein sequence ID" value="TGD89605.1"/>
    <property type="molecule type" value="Genomic_DNA"/>
</dbReference>
<dbReference type="AlphaFoldDB" id="A0A4Z0N8P1"/>
<proteinExistence type="inferred from homology"/>
<evidence type="ECO:0000256" key="5">
    <source>
        <dbReference type="ARBA" id="ARBA00022692"/>
    </source>
</evidence>
<comment type="similarity">
    <text evidence="13 15">Belongs to the DsbB family. DsbI subfamily.</text>
</comment>
<keyword evidence="7 15" id="KW-1133">Transmembrane helix</keyword>
<dbReference type="HAMAP" id="MF_01311">
    <property type="entry name" value="DsbI"/>
    <property type="match status" value="1"/>
</dbReference>
<keyword evidence="4 15" id="KW-0997">Cell inner membrane</keyword>
<feature type="disulfide bond" description="Redox-active" evidence="15">
    <location>
        <begin position="72"/>
        <end position="75"/>
    </location>
</feature>
<evidence type="ECO:0000256" key="8">
    <source>
        <dbReference type="ARBA" id="ARBA00023002"/>
    </source>
</evidence>
<feature type="transmembrane region" description="Helical" evidence="15">
    <location>
        <begin position="100"/>
        <end position="121"/>
    </location>
</feature>
<reference evidence="16 17" key="1">
    <citation type="submission" date="2018-03" db="EMBL/GenBank/DDBJ databases">
        <title>Non-Typhoidal Salmonella genome sequencing and assembly.</title>
        <authorList>
            <person name="Matchawe C."/>
        </authorList>
    </citation>
    <scope>NUCLEOTIDE SEQUENCE [LARGE SCALE GENOMIC DNA]</scope>
    <source>
        <strain evidence="16 17">22sa</strain>
    </source>
</reference>
<gene>
    <name evidence="15" type="primary">dsbI</name>
    <name evidence="16" type="ORF">C9F07_11655</name>
</gene>
<dbReference type="PANTHER" id="PTHR36570:SF1">
    <property type="entry name" value="PROTEIN-DISULFIDE OXIDOREDUCTASE DSBI"/>
    <property type="match status" value="1"/>
</dbReference>
<keyword evidence="2 15" id="KW-0813">Transport</keyword>
<dbReference type="NCBIfam" id="NF003304">
    <property type="entry name" value="PRK04307.1"/>
    <property type="match status" value="1"/>
</dbReference>
<evidence type="ECO:0000256" key="6">
    <source>
        <dbReference type="ARBA" id="ARBA00022982"/>
    </source>
</evidence>
<evidence type="ECO:0000256" key="4">
    <source>
        <dbReference type="ARBA" id="ARBA00022519"/>
    </source>
</evidence>
<evidence type="ECO:0000313" key="17">
    <source>
        <dbReference type="Proteomes" id="UP000298196"/>
    </source>
</evidence>
<feature type="transmembrane region" description="Helical" evidence="15">
    <location>
        <begin position="76"/>
        <end position="94"/>
    </location>
</feature>
<dbReference type="InterPro" id="IPR023380">
    <property type="entry name" value="DsbB-like_sf"/>
</dbReference>
<evidence type="ECO:0000256" key="10">
    <source>
        <dbReference type="ARBA" id="ARBA00023157"/>
    </source>
</evidence>
<evidence type="ECO:0000256" key="14">
    <source>
        <dbReference type="ARBA" id="ARBA00038526"/>
    </source>
</evidence>
<dbReference type="Gene3D" id="1.20.1550.10">
    <property type="entry name" value="DsbB-like"/>
    <property type="match status" value="1"/>
</dbReference>
<keyword evidence="17" id="KW-1185">Reference proteome</keyword>
<sequence>MNSFGNWPLKNKQGNDYGFIKGLWRDLRARPVDTLVRWQEQRFLWLLMAIAMGGLIILAHSFFQIYLYMAPCEQCVYIRYAMFVMVIGGVIAAINPKNIVLKLIGCIAAFYGSIMGIKFSIKLNGIHHAVHNADPDSLFGVQGCSTDPTFPFNLPLAEWAPEWFKPTGDCGYDAPIVPDGVTLSSVQQWFVDLYQQSEGWYLLPPWHFMNMAQACMLAFGLCLILLLVMSGAWALKLARGK</sequence>
<evidence type="ECO:0000256" key="12">
    <source>
        <dbReference type="ARBA" id="ARBA00037310"/>
    </source>
</evidence>
<dbReference type="SUPFAM" id="SSF158442">
    <property type="entry name" value="DsbB-like"/>
    <property type="match status" value="1"/>
</dbReference>
<keyword evidence="3 15" id="KW-1003">Cell membrane</keyword>
<keyword evidence="5 15" id="KW-0812">Transmembrane</keyword>
<keyword evidence="8 15" id="KW-0560">Oxidoreductase</keyword>
<dbReference type="GO" id="GO:0006457">
    <property type="term" value="P:protein folding"/>
    <property type="evidence" value="ECO:0007669"/>
    <property type="project" value="InterPro"/>
</dbReference>
<evidence type="ECO:0000256" key="9">
    <source>
        <dbReference type="ARBA" id="ARBA00023136"/>
    </source>
</evidence>
<feature type="disulfide bond" description="Redox-active" evidence="15">
    <location>
        <begin position="144"/>
        <end position="170"/>
    </location>
</feature>
<protein>
    <recommendedName>
        <fullName evidence="15">Protein-disulfide oxidoreductase DsbI</fullName>
    </recommendedName>
</protein>
<dbReference type="InterPro" id="IPR050183">
    <property type="entry name" value="DsbB"/>
</dbReference>
<keyword evidence="11 15" id="KW-0676">Redox-active center</keyword>
<keyword evidence="6 15" id="KW-0249">Electron transport</keyword>
<dbReference type="PANTHER" id="PTHR36570">
    <property type="entry name" value="DISULFIDE BOND FORMATION PROTEIN B"/>
    <property type="match status" value="1"/>
</dbReference>
<comment type="caution">
    <text evidence="16">The sequence shown here is derived from an EMBL/GenBank/DDBJ whole genome shotgun (WGS) entry which is preliminary data.</text>
</comment>
<dbReference type="GO" id="GO:0005886">
    <property type="term" value="C:plasma membrane"/>
    <property type="evidence" value="ECO:0007669"/>
    <property type="project" value="UniProtKB-SubCell"/>
</dbReference>
<evidence type="ECO:0000313" key="16">
    <source>
        <dbReference type="EMBL" id="TGD89605.1"/>
    </source>
</evidence>
<feature type="transmembrane region" description="Helical" evidence="15">
    <location>
        <begin position="43"/>
        <end position="69"/>
    </location>
</feature>
<dbReference type="InterPro" id="IPR023792">
    <property type="entry name" value="DiS_OxRdtase_Dsbl"/>
</dbReference>
<evidence type="ECO:0000256" key="7">
    <source>
        <dbReference type="ARBA" id="ARBA00022989"/>
    </source>
</evidence>
<evidence type="ECO:0000256" key="2">
    <source>
        <dbReference type="ARBA" id="ARBA00022448"/>
    </source>
</evidence>
<evidence type="ECO:0000256" key="11">
    <source>
        <dbReference type="ARBA" id="ARBA00023284"/>
    </source>
</evidence>
<evidence type="ECO:0000256" key="1">
    <source>
        <dbReference type="ARBA" id="ARBA00004429"/>
    </source>
</evidence>
<dbReference type="Pfam" id="PF02600">
    <property type="entry name" value="DsbB"/>
    <property type="match status" value="1"/>
</dbReference>
<comment type="function">
    <text evidence="12 15">Required for disulfide bond formation in some proteins. Part of a redox system composed of DsbI and DsbL that mediates formation of an essential disulfide bond in AssT.</text>
</comment>
<dbReference type="Proteomes" id="UP000298196">
    <property type="component" value="Unassembled WGS sequence"/>
</dbReference>
<comment type="subunit">
    <text evidence="14 15">Interacts with DsbL.</text>
</comment>
<dbReference type="GO" id="GO:0015035">
    <property type="term" value="F:protein-disulfide reductase activity"/>
    <property type="evidence" value="ECO:0007669"/>
    <property type="project" value="UniProtKB-UniRule"/>
</dbReference>
<evidence type="ECO:0000256" key="15">
    <source>
        <dbReference type="HAMAP-Rule" id="MF_01311"/>
    </source>
</evidence>
<comment type="subcellular location">
    <subcellularLocation>
        <location evidence="1 15">Cell inner membrane</location>
        <topology evidence="1 15">Multi-pass membrane protein</topology>
    </subcellularLocation>
</comment>
<evidence type="ECO:0000256" key="3">
    <source>
        <dbReference type="ARBA" id="ARBA00022475"/>
    </source>
</evidence>
<accession>A0A4Z0N8P1</accession>
<keyword evidence="9 15" id="KW-0472">Membrane</keyword>
<evidence type="ECO:0000256" key="13">
    <source>
        <dbReference type="ARBA" id="ARBA00038060"/>
    </source>
</evidence>
<keyword evidence="10 15" id="KW-1015">Disulfide bond</keyword>
<name>A0A4Z0N8P1_SALET</name>
<feature type="transmembrane region" description="Helical" evidence="15">
    <location>
        <begin position="214"/>
        <end position="235"/>
    </location>
</feature>
<dbReference type="InterPro" id="IPR003752">
    <property type="entry name" value="DiS_bond_form_DsbB/BdbC"/>
</dbReference>
<organism evidence="16 17">
    <name type="scientific">Salmonella enterica subsp. enterica serovar Poona</name>
    <dbReference type="NCBI Taxonomy" id="436295"/>
    <lineage>
        <taxon>Bacteria</taxon>
        <taxon>Pseudomonadati</taxon>
        <taxon>Pseudomonadota</taxon>
        <taxon>Gammaproteobacteria</taxon>
        <taxon>Enterobacterales</taxon>
        <taxon>Enterobacteriaceae</taxon>
        <taxon>Salmonella</taxon>
    </lineage>
</organism>